<evidence type="ECO:0000313" key="7">
    <source>
        <dbReference type="EMBL" id="PRP73783.1"/>
    </source>
</evidence>
<dbReference type="Pfam" id="PF01036">
    <property type="entry name" value="Bac_rhodopsin"/>
    <property type="match status" value="1"/>
</dbReference>
<evidence type="ECO:0000256" key="5">
    <source>
        <dbReference type="ARBA" id="ARBA00023136"/>
    </source>
</evidence>
<dbReference type="AlphaFoldDB" id="A0A2P6MQ02"/>
<evidence type="ECO:0000256" key="2">
    <source>
        <dbReference type="ARBA" id="ARBA00008130"/>
    </source>
</evidence>
<evidence type="ECO:0000256" key="3">
    <source>
        <dbReference type="ARBA" id="ARBA00022692"/>
    </source>
</evidence>
<reference evidence="7 8" key="1">
    <citation type="journal article" date="2018" name="Genome Biol. Evol.">
        <title>Multiple Roots of Fruiting Body Formation in Amoebozoa.</title>
        <authorList>
            <person name="Hillmann F."/>
            <person name="Forbes G."/>
            <person name="Novohradska S."/>
            <person name="Ferling I."/>
            <person name="Riege K."/>
            <person name="Groth M."/>
            <person name="Westermann M."/>
            <person name="Marz M."/>
            <person name="Spaller T."/>
            <person name="Winckler T."/>
            <person name="Schaap P."/>
            <person name="Glockner G."/>
        </authorList>
    </citation>
    <scope>NUCLEOTIDE SEQUENCE [LARGE SCALE GENOMIC DNA]</scope>
    <source>
        <strain evidence="7 8">Jena</strain>
    </source>
</reference>
<evidence type="ECO:0000256" key="1">
    <source>
        <dbReference type="ARBA" id="ARBA00004141"/>
    </source>
</evidence>
<evidence type="ECO:0000313" key="8">
    <source>
        <dbReference type="Proteomes" id="UP000241769"/>
    </source>
</evidence>
<feature type="transmembrane region" description="Helical" evidence="6">
    <location>
        <begin position="226"/>
        <end position="246"/>
    </location>
</feature>
<comment type="subcellular location">
    <subcellularLocation>
        <location evidence="1">Membrane</location>
        <topology evidence="1">Multi-pass membrane protein</topology>
    </subcellularLocation>
</comment>
<dbReference type="EMBL" id="MDYQ01000546">
    <property type="protein sequence ID" value="PRP73783.1"/>
    <property type="molecule type" value="Genomic_DNA"/>
</dbReference>
<protein>
    <submittedName>
        <fullName evidence="7">Uncharacterized protein</fullName>
    </submittedName>
</protein>
<keyword evidence="4 6" id="KW-1133">Transmembrane helix</keyword>
<keyword evidence="3 6" id="KW-0812">Transmembrane</keyword>
<feature type="transmembrane region" description="Helical" evidence="6">
    <location>
        <begin position="193"/>
        <end position="214"/>
    </location>
</feature>
<feature type="transmembrane region" description="Helical" evidence="6">
    <location>
        <begin position="66"/>
        <end position="87"/>
    </location>
</feature>
<proteinExistence type="inferred from homology"/>
<dbReference type="InParanoid" id="A0A2P6MQ02"/>
<feature type="transmembrane region" description="Helical" evidence="6">
    <location>
        <begin position="136"/>
        <end position="153"/>
    </location>
</feature>
<name>A0A2P6MQ02_9EUKA</name>
<evidence type="ECO:0000256" key="4">
    <source>
        <dbReference type="ARBA" id="ARBA00022989"/>
    </source>
</evidence>
<comment type="caution">
    <text evidence="7">The sequence shown here is derived from an EMBL/GenBank/DDBJ whole genome shotgun (WGS) entry which is preliminary data.</text>
</comment>
<feature type="transmembrane region" description="Helical" evidence="6">
    <location>
        <begin position="159"/>
        <end position="181"/>
    </location>
</feature>
<comment type="similarity">
    <text evidence="2">Belongs to the archaeal/bacterial/fungal opsin family.</text>
</comment>
<keyword evidence="8" id="KW-1185">Reference proteome</keyword>
<dbReference type="Proteomes" id="UP000241769">
    <property type="component" value="Unassembled WGS sequence"/>
</dbReference>
<dbReference type="GO" id="GO:0016020">
    <property type="term" value="C:membrane"/>
    <property type="evidence" value="ECO:0007669"/>
    <property type="project" value="UniProtKB-SubCell"/>
</dbReference>
<accession>A0A2P6MQ02</accession>
<dbReference type="SMART" id="SM01021">
    <property type="entry name" value="Bac_rhodopsin"/>
    <property type="match status" value="1"/>
</dbReference>
<keyword evidence="5 6" id="KW-0472">Membrane</keyword>
<gene>
    <name evidence="7" type="ORF">PROFUN_16623</name>
</gene>
<organism evidence="7 8">
    <name type="scientific">Planoprotostelium fungivorum</name>
    <dbReference type="NCBI Taxonomy" id="1890364"/>
    <lineage>
        <taxon>Eukaryota</taxon>
        <taxon>Amoebozoa</taxon>
        <taxon>Evosea</taxon>
        <taxon>Variosea</taxon>
        <taxon>Cavosteliida</taxon>
        <taxon>Cavosteliaceae</taxon>
        <taxon>Planoprotostelium</taxon>
    </lineage>
</organism>
<evidence type="ECO:0000256" key="6">
    <source>
        <dbReference type="SAM" id="Phobius"/>
    </source>
</evidence>
<feature type="transmembrane region" description="Helical" evidence="6">
    <location>
        <begin position="107"/>
        <end position="124"/>
    </location>
</feature>
<dbReference type="Gene3D" id="1.20.1070.10">
    <property type="entry name" value="Rhodopsin 7-helix transmembrane proteins"/>
    <property type="match status" value="1"/>
</dbReference>
<feature type="transmembrane region" description="Helical" evidence="6">
    <location>
        <begin position="33"/>
        <end position="54"/>
    </location>
</feature>
<sequence>MFEQSSINPIFPYKISATEEAEMSATETNDTGVVFLSIGLGFMITSSIVFGLFFRHSPRETQFKRSSLSLNLAVACFFSFLVYFSIVSDSGFTIRGKNNRAIYPLRYVDYFVYNSLLLWEVAWLGHTNNDMQRYTVIGLEALITWTQVIGAAVELKQVTWFMFIVTVMASVYQIYYVGFNCRFNAPSGLRQSLAVQVSLMALSRSMYLLAWGLTDASKVVPVDFTHLWYFILDILMRCALGMYFIVSAPPISENLRKTN</sequence>
<dbReference type="SUPFAM" id="SSF81321">
    <property type="entry name" value="Family A G protein-coupled receptor-like"/>
    <property type="match status" value="1"/>
</dbReference>
<dbReference type="InterPro" id="IPR001425">
    <property type="entry name" value="Arc/bac/fun_rhodopsins"/>
</dbReference>